<keyword evidence="2" id="KW-1185">Reference proteome</keyword>
<evidence type="ECO:0000313" key="1">
    <source>
        <dbReference type="EMBL" id="MCI17996.1"/>
    </source>
</evidence>
<name>A0A392Q349_9FABA</name>
<reference evidence="1 2" key="1">
    <citation type="journal article" date="2018" name="Front. Plant Sci.">
        <title>Red Clover (Trifolium pratense) and Zigzag Clover (T. medium) - A Picture of Genomic Similarities and Differences.</title>
        <authorList>
            <person name="Dluhosova J."/>
            <person name="Istvanek J."/>
            <person name="Nedelnik J."/>
            <person name="Repkova J."/>
        </authorList>
    </citation>
    <scope>NUCLEOTIDE SEQUENCE [LARGE SCALE GENOMIC DNA]</scope>
    <source>
        <strain evidence="2">cv. 10/8</strain>
        <tissue evidence="1">Leaf</tissue>
    </source>
</reference>
<organism evidence="1 2">
    <name type="scientific">Trifolium medium</name>
    <dbReference type="NCBI Taxonomy" id="97028"/>
    <lineage>
        <taxon>Eukaryota</taxon>
        <taxon>Viridiplantae</taxon>
        <taxon>Streptophyta</taxon>
        <taxon>Embryophyta</taxon>
        <taxon>Tracheophyta</taxon>
        <taxon>Spermatophyta</taxon>
        <taxon>Magnoliopsida</taxon>
        <taxon>eudicotyledons</taxon>
        <taxon>Gunneridae</taxon>
        <taxon>Pentapetalae</taxon>
        <taxon>rosids</taxon>
        <taxon>fabids</taxon>
        <taxon>Fabales</taxon>
        <taxon>Fabaceae</taxon>
        <taxon>Papilionoideae</taxon>
        <taxon>50 kb inversion clade</taxon>
        <taxon>NPAAA clade</taxon>
        <taxon>Hologalegina</taxon>
        <taxon>IRL clade</taxon>
        <taxon>Trifolieae</taxon>
        <taxon>Trifolium</taxon>
    </lineage>
</organism>
<accession>A0A392Q349</accession>
<dbReference type="Proteomes" id="UP000265520">
    <property type="component" value="Unassembled WGS sequence"/>
</dbReference>
<sequence>MRDMDKLRMDICLSRLGAGSLFKEFFVQNGSKVPQLPCTLRYSPAYPAQGTTAGVGRCVFFALSILLAQGAPIPGQIAHTWPDRL</sequence>
<dbReference type="AlphaFoldDB" id="A0A392Q349"/>
<evidence type="ECO:0000313" key="2">
    <source>
        <dbReference type="Proteomes" id="UP000265520"/>
    </source>
</evidence>
<dbReference type="EMBL" id="LXQA010108008">
    <property type="protein sequence ID" value="MCI17996.1"/>
    <property type="molecule type" value="Genomic_DNA"/>
</dbReference>
<comment type="caution">
    <text evidence="1">The sequence shown here is derived from an EMBL/GenBank/DDBJ whole genome shotgun (WGS) entry which is preliminary data.</text>
</comment>
<protein>
    <submittedName>
        <fullName evidence="1">Uncharacterized protein</fullName>
    </submittedName>
</protein>
<proteinExistence type="predicted"/>